<evidence type="ECO:0000313" key="8">
    <source>
        <dbReference type="EMBL" id="WNM56863.1"/>
    </source>
</evidence>
<evidence type="ECO:0000313" key="9">
    <source>
        <dbReference type="Proteomes" id="UP001302719"/>
    </source>
</evidence>
<accession>A0AA96JR93</accession>
<comment type="subcellular location">
    <subcellularLocation>
        <location evidence="1">Cytoplasm</location>
    </subcellularLocation>
</comment>
<dbReference type="NCBIfam" id="TIGR01656">
    <property type="entry name" value="Histidinol-ppas"/>
    <property type="match status" value="1"/>
</dbReference>
<dbReference type="GO" id="GO:0016791">
    <property type="term" value="F:phosphatase activity"/>
    <property type="evidence" value="ECO:0007669"/>
    <property type="project" value="InterPro"/>
</dbReference>
<evidence type="ECO:0000256" key="6">
    <source>
        <dbReference type="ARBA" id="ARBA00023277"/>
    </source>
</evidence>
<dbReference type="PANTHER" id="PTHR42891">
    <property type="entry name" value="D-GLYCERO-BETA-D-MANNO-HEPTOSE-1,7-BISPHOSPHATE 7-PHOSPHATASE"/>
    <property type="match status" value="1"/>
</dbReference>
<evidence type="ECO:0000256" key="3">
    <source>
        <dbReference type="ARBA" id="ARBA00022490"/>
    </source>
</evidence>
<dbReference type="InterPro" id="IPR004446">
    <property type="entry name" value="Heptose_bisP_phosphatase"/>
</dbReference>
<dbReference type="Pfam" id="PF13242">
    <property type="entry name" value="Hydrolase_like"/>
    <property type="match status" value="1"/>
</dbReference>
<evidence type="ECO:0000256" key="7">
    <source>
        <dbReference type="ARBA" id="ARBA00031828"/>
    </source>
</evidence>
<dbReference type="GO" id="GO:0005975">
    <property type="term" value="P:carbohydrate metabolic process"/>
    <property type="evidence" value="ECO:0007669"/>
    <property type="project" value="InterPro"/>
</dbReference>
<evidence type="ECO:0000256" key="1">
    <source>
        <dbReference type="ARBA" id="ARBA00004496"/>
    </source>
</evidence>
<evidence type="ECO:0000256" key="4">
    <source>
        <dbReference type="ARBA" id="ARBA00022723"/>
    </source>
</evidence>
<comment type="similarity">
    <text evidence="2">Belongs to the GmhB family.</text>
</comment>
<dbReference type="InterPro" id="IPR006549">
    <property type="entry name" value="HAD-SF_hydro_IIIA"/>
</dbReference>
<dbReference type="InterPro" id="IPR036412">
    <property type="entry name" value="HAD-like_sf"/>
</dbReference>
<proteinExistence type="inferred from homology"/>
<evidence type="ECO:0000256" key="5">
    <source>
        <dbReference type="ARBA" id="ARBA00022801"/>
    </source>
</evidence>
<dbReference type="Gene3D" id="3.40.50.1000">
    <property type="entry name" value="HAD superfamily/HAD-like"/>
    <property type="match status" value="1"/>
</dbReference>
<keyword evidence="9" id="KW-1185">Reference proteome</keyword>
<protein>
    <recommendedName>
        <fullName evidence="7">D,D-heptose 1,7-bisphosphate phosphatase</fullName>
    </recommendedName>
</protein>
<reference evidence="8 9" key="1">
    <citation type="submission" date="2023-01" db="EMBL/GenBank/DDBJ databases">
        <title>Cultivation and genomic characterization of new, ubiquitous marine nitrite-oxidizing bacteria from the Nitrospirales.</title>
        <authorList>
            <person name="Mueller A.J."/>
            <person name="Daebeler A."/>
            <person name="Herbold C.W."/>
            <person name="Kirkegaard R.H."/>
            <person name="Daims H."/>
        </authorList>
    </citation>
    <scope>NUCLEOTIDE SEQUENCE [LARGE SCALE GENOMIC DNA]</scope>
    <source>
        <strain evidence="8 9">VA</strain>
    </source>
</reference>
<keyword evidence="4" id="KW-0479">Metal-binding</keyword>
<dbReference type="GO" id="GO:0005737">
    <property type="term" value="C:cytoplasm"/>
    <property type="evidence" value="ECO:0007669"/>
    <property type="project" value="UniProtKB-SubCell"/>
</dbReference>
<sequence length="200" mass="21969">MRNDSAARGTAVFLDRDGTLNHDTGYVTSPQQLVLFSGVPEAIARLNHLGVMVLLVTNQSAIGRGMMTIEGLESIHERLAELIRPYGARIDGIFFCPHHPQDGCGCRKPKAGLIQEAITRFALDVSQCYLVGDKRSDLEAAYAASVPGVLVMTSSYSADVVRAREAGQVPIAYVADSFVHAVDWIEQQIMNRDNRIRQNR</sequence>
<dbReference type="InterPro" id="IPR006543">
    <property type="entry name" value="Histidinol-phos"/>
</dbReference>
<dbReference type="CDD" id="cd07503">
    <property type="entry name" value="HAD_HisB-N"/>
    <property type="match status" value="1"/>
</dbReference>
<dbReference type="RefSeq" id="WP_312640712.1">
    <property type="nucleotide sequence ID" value="NZ_CP116967.1"/>
</dbReference>
<keyword evidence="3" id="KW-0963">Cytoplasm</keyword>
<dbReference type="SUPFAM" id="SSF56784">
    <property type="entry name" value="HAD-like"/>
    <property type="match status" value="1"/>
</dbReference>
<dbReference type="InterPro" id="IPR023214">
    <property type="entry name" value="HAD_sf"/>
</dbReference>
<dbReference type="PANTHER" id="PTHR42891:SF1">
    <property type="entry name" value="D-GLYCERO-BETA-D-MANNO-HEPTOSE-1,7-BISPHOSPHATE 7-PHOSPHATASE"/>
    <property type="match status" value="1"/>
</dbReference>
<dbReference type="Proteomes" id="UP001302719">
    <property type="component" value="Chromosome"/>
</dbReference>
<dbReference type="AlphaFoldDB" id="A0AA96JR93"/>
<name>A0AA96JR93_9BACT</name>
<dbReference type="GO" id="GO:0046872">
    <property type="term" value="F:metal ion binding"/>
    <property type="evidence" value="ECO:0007669"/>
    <property type="project" value="UniProtKB-KW"/>
</dbReference>
<dbReference type="NCBIfam" id="TIGR01662">
    <property type="entry name" value="HAD-SF-IIIA"/>
    <property type="match status" value="1"/>
</dbReference>
<keyword evidence="5 8" id="KW-0378">Hydrolase</keyword>
<keyword evidence="6" id="KW-0119">Carbohydrate metabolism</keyword>
<gene>
    <name evidence="8" type="ORF">PP769_12845</name>
</gene>
<organism evidence="8 9">
    <name type="scientific">Candidatus Nitrospira allomarina</name>
    <dbReference type="NCBI Taxonomy" id="3020900"/>
    <lineage>
        <taxon>Bacteria</taxon>
        <taxon>Pseudomonadati</taxon>
        <taxon>Nitrospirota</taxon>
        <taxon>Nitrospiria</taxon>
        <taxon>Nitrospirales</taxon>
        <taxon>Nitrospiraceae</taxon>
        <taxon>Nitrospira</taxon>
    </lineage>
</organism>
<evidence type="ECO:0000256" key="2">
    <source>
        <dbReference type="ARBA" id="ARBA00005628"/>
    </source>
</evidence>
<dbReference type="KEGG" id="nall:PP769_12845"/>
<dbReference type="EMBL" id="CP116967">
    <property type="protein sequence ID" value="WNM56863.1"/>
    <property type="molecule type" value="Genomic_DNA"/>
</dbReference>